<keyword evidence="2" id="KW-1185">Reference proteome</keyword>
<dbReference type="AlphaFoldDB" id="B4S4Q1"/>
<dbReference type="HOGENOM" id="CLU_3357726_0_0_10"/>
<accession>B4S4Q1</accession>
<dbReference type="EMBL" id="CP001108">
    <property type="protein sequence ID" value="ACF46947.1"/>
    <property type="molecule type" value="Genomic_DNA"/>
</dbReference>
<protein>
    <submittedName>
        <fullName evidence="1">Uncharacterized protein</fullName>
    </submittedName>
</protein>
<proteinExistence type="predicted"/>
<gene>
    <name evidence="1" type="ordered locus">Paes_1935</name>
</gene>
<evidence type="ECO:0000313" key="2">
    <source>
        <dbReference type="Proteomes" id="UP000002725"/>
    </source>
</evidence>
<sequence length="36" mass="4031">MEGRRKSGGWQAHCGEMCTGTDGVLLRFDYIIKQVS</sequence>
<dbReference type="KEGG" id="paa:Paes_1935"/>
<evidence type="ECO:0000313" key="1">
    <source>
        <dbReference type="EMBL" id="ACF46947.1"/>
    </source>
</evidence>
<dbReference type="Proteomes" id="UP000002725">
    <property type="component" value="Chromosome"/>
</dbReference>
<reference evidence="1" key="1">
    <citation type="submission" date="2008-06" db="EMBL/GenBank/DDBJ databases">
        <title>Complete sequence of chromosome of Prosthecochloris aestuarii DSM 271.</title>
        <authorList>
            <consortium name="US DOE Joint Genome Institute"/>
            <person name="Lucas S."/>
            <person name="Copeland A."/>
            <person name="Lapidus A."/>
            <person name="Glavina del Rio T."/>
            <person name="Dalin E."/>
            <person name="Tice H."/>
            <person name="Bruce D."/>
            <person name="Goodwin L."/>
            <person name="Pitluck S."/>
            <person name="Schmutz J."/>
            <person name="Larimer F."/>
            <person name="Land M."/>
            <person name="Hauser L."/>
            <person name="Kyrpides N."/>
            <person name="Anderson I."/>
            <person name="Liu Z."/>
            <person name="Li T."/>
            <person name="Zhao F."/>
            <person name="Overmann J."/>
            <person name="Bryant D.A."/>
            <person name="Richardson P."/>
        </authorList>
    </citation>
    <scope>NUCLEOTIDE SEQUENCE [LARGE SCALE GENOMIC DNA]</scope>
    <source>
        <strain evidence="1">DSM 271</strain>
    </source>
</reference>
<organism evidence="1 2">
    <name type="scientific">Prosthecochloris aestuarii (strain DSM 271 / SK 413)</name>
    <dbReference type="NCBI Taxonomy" id="290512"/>
    <lineage>
        <taxon>Bacteria</taxon>
        <taxon>Pseudomonadati</taxon>
        <taxon>Chlorobiota</taxon>
        <taxon>Chlorobiia</taxon>
        <taxon>Chlorobiales</taxon>
        <taxon>Chlorobiaceae</taxon>
        <taxon>Prosthecochloris</taxon>
    </lineage>
</organism>
<name>B4S4Q1_PROA2</name>